<dbReference type="RefSeq" id="XP_003671943.1">
    <property type="nucleotide sequence ID" value="XM_003671895.1"/>
</dbReference>
<dbReference type="HOGENOM" id="CLU_070952_1_0_1"/>
<dbReference type="InterPro" id="IPR012677">
    <property type="entry name" value="Nucleotide-bd_a/b_plait_sf"/>
</dbReference>
<dbReference type="InterPro" id="IPR027157">
    <property type="entry name" value="NCBP2"/>
</dbReference>
<evidence type="ECO:0000256" key="8">
    <source>
        <dbReference type="ARBA" id="ARBA00023187"/>
    </source>
</evidence>
<dbReference type="GO" id="GO:0005846">
    <property type="term" value="C:nuclear cap binding complex"/>
    <property type="evidence" value="ECO:0007669"/>
    <property type="project" value="EnsemblFungi"/>
</dbReference>
<evidence type="ECO:0000256" key="9">
    <source>
        <dbReference type="ARBA" id="ARBA00023242"/>
    </source>
</evidence>
<evidence type="ECO:0000256" key="3">
    <source>
        <dbReference type="ARBA" id="ARBA00019878"/>
    </source>
</evidence>
<gene>
    <name evidence="14" type="primary">NDAI0I01310</name>
    <name evidence="14" type="ordered locus">NDAI_0I01310</name>
</gene>
<comment type="similarity">
    <text evidence="2 11">Belongs to the RRM NCBP2 family.</text>
</comment>
<dbReference type="InterPro" id="IPR034148">
    <property type="entry name" value="NCBP2_RRM"/>
</dbReference>
<proteinExistence type="inferred from homology"/>
<dbReference type="KEGG" id="ndi:NDAI_0I01310"/>
<dbReference type="GO" id="GO:0006406">
    <property type="term" value="P:mRNA export from nucleus"/>
    <property type="evidence" value="ECO:0007669"/>
    <property type="project" value="EnsemblFungi"/>
</dbReference>
<feature type="region of interest" description="Disordered" evidence="12">
    <location>
        <begin position="235"/>
        <end position="277"/>
    </location>
</feature>
<dbReference type="SMART" id="SM00360">
    <property type="entry name" value="RRM"/>
    <property type="match status" value="1"/>
</dbReference>
<evidence type="ECO:0000313" key="15">
    <source>
        <dbReference type="Proteomes" id="UP000000689"/>
    </source>
</evidence>
<dbReference type="OrthoDB" id="201398at2759"/>
<dbReference type="AlphaFoldDB" id="G0WFY9"/>
<dbReference type="GO" id="GO:0006970">
    <property type="term" value="P:response to osmotic stress"/>
    <property type="evidence" value="ECO:0007669"/>
    <property type="project" value="EnsemblFungi"/>
</dbReference>
<dbReference type="GO" id="GO:0045292">
    <property type="term" value="P:mRNA cis splicing, via spliceosome"/>
    <property type="evidence" value="ECO:0007669"/>
    <property type="project" value="InterPro"/>
</dbReference>
<dbReference type="Gene3D" id="3.30.70.330">
    <property type="match status" value="1"/>
</dbReference>
<organism evidence="14 15">
    <name type="scientific">Naumovozyma dairenensis (strain ATCC 10597 / BCRC 20456 / CBS 421 / NBRC 0211 / NRRL Y-12639)</name>
    <name type="common">Saccharomyces dairenensis</name>
    <dbReference type="NCBI Taxonomy" id="1071378"/>
    <lineage>
        <taxon>Eukaryota</taxon>
        <taxon>Fungi</taxon>
        <taxon>Dikarya</taxon>
        <taxon>Ascomycota</taxon>
        <taxon>Saccharomycotina</taxon>
        <taxon>Saccharomycetes</taxon>
        <taxon>Saccharomycetales</taxon>
        <taxon>Saccharomycetaceae</taxon>
        <taxon>Naumovozyma</taxon>
    </lineage>
</organism>
<feature type="domain" description="RRM" evidence="13">
    <location>
        <begin position="46"/>
        <end position="124"/>
    </location>
</feature>
<dbReference type="GO" id="GO:0000339">
    <property type="term" value="F:RNA cap binding"/>
    <property type="evidence" value="ECO:0007669"/>
    <property type="project" value="EnsemblFungi"/>
</dbReference>
<dbReference type="InterPro" id="IPR000504">
    <property type="entry name" value="RRM_dom"/>
</dbReference>
<dbReference type="InterPro" id="IPR035979">
    <property type="entry name" value="RBD_domain_sf"/>
</dbReference>
<feature type="compositionally biased region" description="Basic and acidic residues" evidence="12">
    <location>
        <begin position="253"/>
        <end position="277"/>
    </location>
</feature>
<reference evidence="14 15" key="1">
    <citation type="journal article" date="2011" name="Proc. Natl. Acad. Sci. U.S.A.">
        <title>Evolutionary erosion of yeast sex chromosomes by mating-type switching accidents.</title>
        <authorList>
            <person name="Gordon J.L."/>
            <person name="Armisen D."/>
            <person name="Proux-Wera E."/>
            <person name="Oheigeartaigh S.S."/>
            <person name="Byrne K.P."/>
            <person name="Wolfe K.H."/>
        </authorList>
    </citation>
    <scope>NUCLEOTIDE SEQUENCE [LARGE SCALE GENOMIC DNA]</scope>
    <source>
        <strain evidence="15">ATCC 10597 / BCRC 20456 / CBS 421 / NBRC 0211 / NRRL Y-12639</strain>
    </source>
</reference>
<evidence type="ECO:0000256" key="6">
    <source>
        <dbReference type="ARBA" id="ARBA00022816"/>
    </source>
</evidence>
<keyword evidence="4" id="KW-0813">Transport</keyword>
<keyword evidence="6" id="KW-0509">mRNA transport</keyword>
<dbReference type="STRING" id="1071378.G0WFY9"/>
<dbReference type="SUPFAM" id="SSF54928">
    <property type="entry name" value="RNA-binding domain, RBD"/>
    <property type="match status" value="1"/>
</dbReference>
<sequence length="277" mass="31530">MSLAEFDELKFDHSAPRLDKPSTYLLRKARKNPNGLQELRQSLKSCTIYVGNLSFYTSEEQIYELFSKCGFIKRIIMGLDRFKFTPCGFCFIIYSSPNEALNALKYLSDTKLDDKHITIDLDPGFEDGRQFGRGKSGGQVSDELRFEFDASRGGFGLPFNGGDDNGGYQSKVDEFGGPIEINTNSNFNDYNRNNFGTRRVKFGYIPPPDAMGTFSFKTEDGTLRDGLGNIIKEEDRIKEEGFDNDGFGGMKTENQDEYIKKEEIKDEDQHDTYIPER</sequence>
<keyword evidence="8 11" id="KW-0508">mRNA splicing</keyword>
<protein>
    <recommendedName>
        <fullName evidence="3 11">Nuclear cap-binding protein subunit 2</fullName>
    </recommendedName>
    <alternativeName>
        <fullName evidence="11">20 kDa nuclear cap-binding protein</fullName>
    </alternativeName>
</protein>
<dbReference type="Proteomes" id="UP000000689">
    <property type="component" value="Chromosome 9"/>
</dbReference>
<keyword evidence="7 10" id="KW-0694">RNA-binding</keyword>
<evidence type="ECO:0000256" key="1">
    <source>
        <dbReference type="ARBA" id="ARBA00004123"/>
    </source>
</evidence>
<dbReference type="Pfam" id="PF00076">
    <property type="entry name" value="RRM_1"/>
    <property type="match status" value="1"/>
</dbReference>
<evidence type="ECO:0000256" key="7">
    <source>
        <dbReference type="ARBA" id="ARBA00022884"/>
    </source>
</evidence>
<name>G0WFY9_NAUDC</name>
<dbReference type="GO" id="GO:0042789">
    <property type="term" value="P:mRNA transcription by RNA polymerase II"/>
    <property type="evidence" value="ECO:0007669"/>
    <property type="project" value="EnsemblFungi"/>
</dbReference>
<dbReference type="GeneID" id="11493994"/>
<dbReference type="PROSITE" id="PS50102">
    <property type="entry name" value="RRM"/>
    <property type="match status" value="1"/>
</dbReference>
<evidence type="ECO:0000256" key="10">
    <source>
        <dbReference type="PROSITE-ProRule" id="PRU00176"/>
    </source>
</evidence>
<keyword evidence="5 11" id="KW-0507">mRNA processing</keyword>
<dbReference type="GO" id="GO:0000956">
    <property type="term" value="P:nuclear-transcribed mRNA catabolic process"/>
    <property type="evidence" value="ECO:0007669"/>
    <property type="project" value="EnsemblFungi"/>
</dbReference>
<dbReference type="eggNOG" id="KOG0121">
    <property type="taxonomic scope" value="Eukaryota"/>
</dbReference>
<evidence type="ECO:0000256" key="11">
    <source>
        <dbReference type="RuleBase" id="RU364036"/>
    </source>
</evidence>
<comment type="subcellular location">
    <subcellularLocation>
        <location evidence="1 11">Nucleus</location>
    </subcellularLocation>
</comment>
<keyword evidence="15" id="KW-1185">Reference proteome</keyword>
<evidence type="ECO:0000259" key="13">
    <source>
        <dbReference type="PROSITE" id="PS50102"/>
    </source>
</evidence>
<evidence type="ECO:0000256" key="2">
    <source>
        <dbReference type="ARBA" id="ARBA00010725"/>
    </source>
</evidence>
<dbReference type="GO" id="GO:0031124">
    <property type="term" value="P:mRNA 3'-end processing"/>
    <property type="evidence" value="ECO:0007669"/>
    <property type="project" value="EnsemblFungi"/>
</dbReference>
<evidence type="ECO:0000313" key="14">
    <source>
        <dbReference type="EMBL" id="CCD26700.1"/>
    </source>
</evidence>
<dbReference type="PANTHER" id="PTHR18847:SF0">
    <property type="entry name" value="NUCLEAR CAP-BINDING PROTEIN SUBUNIT 2"/>
    <property type="match status" value="1"/>
</dbReference>
<dbReference type="CDD" id="cd12240">
    <property type="entry name" value="RRM_NCBP2"/>
    <property type="match status" value="1"/>
</dbReference>
<keyword evidence="9 11" id="KW-0539">Nucleus</keyword>
<evidence type="ECO:0000256" key="5">
    <source>
        <dbReference type="ARBA" id="ARBA00022664"/>
    </source>
</evidence>
<dbReference type="PANTHER" id="PTHR18847">
    <property type="entry name" value="20 KD NUCLEAR CAP BINDING PROTEIN"/>
    <property type="match status" value="1"/>
</dbReference>
<accession>G0WFY9</accession>
<dbReference type="GO" id="GO:0000243">
    <property type="term" value="C:commitment complex"/>
    <property type="evidence" value="ECO:0007669"/>
    <property type="project" value="EnsemblFungi"/>
</dbReference>
<dbReference type="EMBL" id="HE580275">
    <property type="protein sequence ID" value="CCD26700.1"/>
    <property type="molecule type" value="Genomic_DNA"/>
</dbReference>
<evidence type="ECO:0000256" key="4">
    <source>
        <dbReference type="ARBA" id="ARBA00022448"/>
    </source>
</evidence>
<evidence type="ECO:0000256" key="12">
    <source>
        <dbReference type="SAM" id="MobiDB-lite"/>
    </source>
</evidence>
<dbReference type="FunFam" id="3.30.70.330:FF:000538">
    <property type="entry name" value="Nuclear cap-binding protein subunit 2"/>
    <property type="match status" value="1"/>
</dbReference>